<comment type="function">
    <text evidence="11">Acts as a transcriptional regulator. Probably redox-responsive. The apo- but not holo-form probably binds DNA.</text>
</comment>
<dbReference type="Pfam" id="PF02467">
    <property type="entry name" value="Whib"/>
    <property type="match status" value="1"/>
</dbReference>
<name>A0ABS1YD66_9ACTN</name>
<sequence>MSNKHLRVIRSDEALQVAPVDTGGRWEDRGLCRQVDSEIFFPDKGESTRPAKSICARCEVQTECLEAAMRRNEPFGVWGGLSERERRAMRRKKAAA</sequence>
<evidence type="ECO:0000256" key="4">
    <source>
        <dbReference type="ARBA" id="ARBA00022723"/>
    </source>
</evidence>
<evidence type="ECO:0000256" key="1">
    <source>
        <dbReference type="ARBA" id="ARBA00004496"/>
    </source>
</evidence>
<protein>
    <recommendedName>
        <fullName evidence="11">Transcriptional regulator WhiB</fullName>
    </recommendedName>
</protein>
<evidence type="ECO:0000256" key="8">
    <source>
        <dbReference type="ARBA" id="ARBA00023125"/>
    </source>
</evidence>
<keyword evidence="3 11" id="KW-0004">4Fe-4S</keyword>
<evidence type="ECO:0000256" key="11">
    <source>
        <dbReference type="HAMAP-Rule" id="MF_01479"/>
    </source>
</evidence>
<evidence type="ECO:0000256" key="6">
    <source>
        <dbReference type="ARBA" id="ARBA00023014"/>
    </source>
</evidence>
<evidence type="ECO:0000259" key="12">
    <source>
        <dbReference type="PROSITE" id="PS51674"/>
    </source>
</evidence>
<keyword evidence="6 11" id="KW-0411">Iron-sulfur</keyword>
<dbReference type="InterPro" id="IPR003482">
    <property type="entry name" value="Whib"/>
</dbReference>
<reference evidence="13 14" key="1">
    <citation type="submission" date="2021-01" db="EMBL/GenBank/DDBJ databases">
        <title>Draft genome sequence of Micromonospora sp. strain STR1s_6.</title>
        <authorList>
            <person name="Karlyshev A."/>
            <person name="Jawad R."/>
        </authorList>
    </citation>
    <scope>NUCLEOTIDE SEQUENCE [LARGE SCALE GENOMIC DNA]</scope>
    <source>
        <strain evidence="13 14">STR1S-6</strain>
    </source>
</reference>
<comment type="cofactor">
    <cofactor evidence="11">
        <name>[4Fe-4S] cluster</name>
        <dbReference type="ChEBI" id="CHEBI:49883"/>
    </cofactor>
    <text evidence="11">Binds 1 [4Fe-4S] cluster per subunit. Following nitrosylation of the [4Fe-4S] cluster binds 1 [4Fe-8(NO)] cluster per subunit.</text>
</comment>
<dbReference type="HAMAP" id="MF_01479">
    <property type="entry name" value="WhiB"/>
    <property type="match status" value="1"/>
</dbReference>
<evidence type="ECO:0000256" key="9">
    <source>
        <dbReference type="ARBA" id="ARBA00023157"/>
    </source>
</evidence>
<comment type="caution">
    <text evidence="13">The sequence shown here is derived from an EMBL/GenBank/DDBJ whole genome shotgun (WGS) entry which is preliminary data.</text>
</comment>
<feature type="binding site" evidence="11">
    <location>
        <position position="64"/>
    </location>
    <ligand>
        <name>[4Fe-4S] cluster</name>
        <dbReference type="ChEBI" id="CHEBI:49883"/>
    </ligand>
</feature>
<dbReference type="Proteomes" id="UP000622245">
    <property type="component" value="Unassembled WGS sequence"/>
</dbReference>
<dbReference type="PROSITE" id="PS51674">
    <property type="entry name" value="4FE4S_WBL"/>
    <property type="match status" value="1"/>
</dbReference>
<dbReference type="PANTHER" id="PTHR38839">
    <property type="entry name" value="TRANSCRIPTIONAL REGULATOR WHID-RELATED"/>
    <property type="match status" value="1"/>
</dbReference>
<dbReference type="InterPro" id="IPR034768">
    <property type="entry name" value="4FE4S_WBL"/>
</dbReference>
<evidence type="ECO:0000256" key="7">
    <source>
        <dbReference type="ARBA" id="ARBA00023015"/>
    </source>
</evidence>
<dbReference type="EMBL" id="JAEVHL010000021">
    <property type="protein sequence ID" value="MBM0275358.1"/>
    <property type="molecule type" value="Genomic_DNA"/>
</dbReference>
<proteinExistence type="inferred from homology"/>
<feature type="binding site" evidence="11">
    <location>
        <position position="32"/>
    </location>
    <ligand>
        <name>[4Fe-4S] cluster</name>
        <dbReference type="ChEBI" id="CHEBI:49883"/>
    </ligand>
</feature>
<evidence type="ECO:0000313" key="14">
    <source>
        <dbReference type="Proteomes" id="UP000622245"/>
    </source>
</evidence>
<feature type="domain" description="4Fe-4S Wbl-type" evidence="12">
    <location>
        <begin position="31"/>
        <end position="88"/>
    </location>
</feature>
<keyword evidence="14" id="KW-1185">Reference proteome</keyword>
<dbReference type="PANTHER" id="PTHR38839:SF4">
    <property type="entry name" value="TRANSCRIPTIONAL REGULATOR WHIB"/>
    <property type="match status" value="1"/>
</dbReference>
<keyword evidence="11" id="KW-0963">Cytoplasm</keyword>
<organism evidence="13 14">
    <name type="scientific">Micromonospora tarensis</name>
    <dbReference type="NCBI Taxonomy" id="2806100"/>
    <lineage>
        <taxon>Bacteria</taxon>
        <taxon>Bacillati</taxon>
        <taxon>Actinomycetota</taxon>
        <taxon>Actinomycetes</taxon>
        <taxon>Micromonosporales</taxon>
        <taxon>Micromonosporaceae</taxon>
        <taxon>Micromonospora</taxon>
    </lineage>
</organism>
<keyword evidence="5 11" id="KW-0408">Iron</keyword>
<evidence type="ECO:0000313" key="13">
    <source>
        <dbReference type="EMBL" id="MBM0275358.1"/>
    </source>
</evidence>
<feature type="binding site" evidence="11">
    <location>
        <position position="58"/>
    </location>
    <ligand>
        <name>[4Fe-4S] cluster</name>
        <dbReference type="ChEBI" id="CHEBI:49883"/>
    </ligand>
</feature>
<keyword evidence="7 11" id="KW-0805">Transcription regulation</keyword>
<feature type="binding site" evidence="11">
    <location>
        <position position="55"/>
    </location>
    <ligand>
        <name>[4Fe-4S] cluster</name>
        <dbReference type="ChEBI" id="CHEBI:49883"/>
    </ligand>
</feature>
<keyword evidence="10 11" id="KW-0804">Transcription</keyword>
<evidence type="ECO:0000256" key="3">
    <source>
        <dbReference type="ARBA" id="ARBA00022485"/>
    </source>
</evidence>
<comment type="PTM">
    <text evidence="11">Upon Fe-S cluster removal intramolecular disulfide bonds are formed.</text>
</comment>
<keyword evidence="8 11" id="KW-0238">DNA-binding</keyword>
<gene>
    <name evidence="11" type="primary">whiB</name>
    <name evidence="13" type="ORF">JM949_07755</name>
</gene>
<comment type="similarity">
    <text evidence="2 11">Belongs to the WhiB family.</text>
</comment>
<evidence type="ECO:0000256" key="2">
    <source>
        <dbReference type="ARBA" id="ARBA00006597"/>
    </source>
</evidence>
<comment type="subcellular location">
    <subcellularLocation>
        <location evidence="1 11">Cytoplasm</location>
    </subcellularLocation>
</comment>
<accession>A0ABS1YD66</accession>
<evidence type="ECO:0000256" key="5">
    <source>
        <dbReference type="ARBA" id="ARBA00023004"/>
    </source>
</evidence>
<evidence type="ECO:0000256" key="10">
    <source>
        <dbReference type="ARBA" id="ARBA00023163"/>
    </source>
</evidence>
<dbReference type="RefSeq" id="WP_203147756.1">
    <property type="nucleotide sequence ID" value="NZ_JAEVHL010000021.1"/>
</dbReference>
<comment type="PTM">
    <text evidence="11">The Fe-S cluster can be nitrosylated by nitric oxide (NO).</text>
</comment>
<keyword evidence="4 11" id="KW-0479">Metal-binding</keyword>
<keyword evidence="9 11" id="KW-1015">Disulfide bond</keyword>